<dbReference type="Gene3D" id="2.60.120.260">
    <property type="entry name" value="Galactose-binding domain-like"/>
    <property type="match status" value="1"/>
</dbReference>
<keyword evidence="3" id="KW-1185">Reference proteome</keyword>
<dbReference type="STRING" id="2060906.A0A0H1BL29"/>
<dbReference type="EMBL" id="LDEV01001388">
    <property type="protein sequence ID" value="KLJ11752.1"/>
    <property type="molecule type" value="Genomic_DNA"/>
</dbReference>
<feature type="domain" description="DOC" evidence="1">
    <location>
        <begin position="1"/>
        <end position="34"/>
    </location>
</feature>
<evidence type="ECO:0000259" key="1">
    <source>
        <dbReference type="PROSITE" id="PS51284"/>
    </source>
</evidence>
<evidence type="ECO:0000313" key="3">
    <source>
        <dbReference type="Proteomes" id="UP000053573"/>
    </source>
</evidence>
<dbReference type="Pfam" id="PF03256">
    <property type="entry name" value="ANAPC10"/>
    <property type="match status" value="1"/>
</dbReference>
<name>A0A0H1BL29_9EURO</name>
<dbReference type="SUPFAM" id="SSF49785">
    <property type="entry name" value="Galactose-binding domain-like"/>
    <property type="match status" value="1"/>
</dbReference>
<dbReference type="InterPro" id="IPR004939">
    <property type="entry name" value="APC_su10/DOC_dom"/>
</dbReference>
<organism evidence="2 3">
    <name type="scientific">Blastomyces silverae</name>
    <dbReference type="NCBI Taxonomy" id="2060906"/>
    <lineage>
        <taxon>Eukaryota</taxon>
        <taxon>Fungi</taxon>
        <taxon>Dikarya</taxon>
        <taxon>Ascomycota</taxon>
        <taxon>Pezizomycotina</taxon>
        <taxon>Eurotiomycetes</taxon>
        <taxon>Eurotiomycetidae</taxon>
        <taxon>Onygenales</taxon>
        <taxon>Ajellomycetaceae</taxon>
        <taxon>Blastomyces</taxon>
    </lineage>
</organism>
<proteinExistence type="predicted"/>
<dbReference type="InterPro" id="IPR008979">
    <property type="entry name" value="Galactose-bd-like_sf"/>
</dbReference>
<sequence>MDPSSGNVLKAMVIQVRISENHQNGKDTHVRGFQ</sequence>
<comment type="caution">
    <text evidence="2">The sequence shown here is derived from an EMBL/GenBank/DDBJ whole genome shotgun (WGS) entry which is preliminary data.</text>
</comment>
<dbReference type="OrthoDB" id="24948at2759"/>
<dbReference type="Proteomes" id="UP000053573">
    <property type="component" value="Unassembled WGS sequence"/>
</dbReference>
<evidence type="ECO:0000313" key="2">
    <source>
        <dbReference type="EMBL" id="KLJ11752.1"/>
    </source>
</evidence>
<protein>
    <recommendedName>
        <fullName evidence="1">DOC domain-containing protein</fullName>
    </recommendedName>
</protein>
<reference evidence="3" key="1">
    <citation type="journal article" date="2015" name="PLoS Genet.">
        <title>The dynamic genome and transcriptome of the human fungal pathogen Blastomyces and close relative Emmonsia.</title>
        <authorList>
            <person name="Munoz J.F."/>
            <person name="Gauthier G.M."/>
            <person name="Desjardins C.A."/>
            <person name="Gallo J.E."/>
            <person name="Holder J."/>
            <person name="Sullivan T.D."/>
            <person name="Marty A.J."/>
            <person name="Carmen J.C."/>
            <person name="Chen Z."/>
            <person name="Ding L."/>
            <person name="Gujja S."/>
            <person name="Magrini V."/>
            <person name="Misas E."/>
            <person name="Mitreva M."/>
            <person name="Priest M."/>
            <person name="Saif S."/>
            <person name="Whiston E.A."/>
            <person name="Young S."/>
            <person name="Zeng Q."/>
            <person name="Goldman W.E."/>
            <person name="Mardis E.R."/>
            <person name="Taylor J.W."/>
            <person name="McEwen J.G."/>
            <person name="Clay O.K."/>
            <person name="Klein B.S."/>
            <person name="Cuomo C.A."/>
        </authorList>
    </citation>
    <scope>NUCLEOTIDE SEQUENCE [LARGE SCALE GENOMIC DNA]</scope>
    <source>
        <strain evidence="3">UAMH 139</strain>
    </source>
</reference>
<gene>
    <name evidence="2" type="ORF">EMPG_13092</name>
</gene>
<feature type="non-terminal residue" evidence="2">
    <location>
        <position position="34"/>
    </location>
</feature>
<dbReference type="AlphaFoldDB" id="A0A0H1BL29"/>
<dbReference type="PROSITE" id="PS51284">
    <property type="entry name" value="DOC"/>
    <property type="match status" value="1"/>
</dbReference>
<accession>A0A0H1BL29</accession>